<name>A0A8J6BNI1_ZIZPA</name>
<organism evidence="1 2">
    <name type="scientific">Zizania palustris</name>
    <name type="common">Northern wild rice</name>
    <dbReference type="NCBI Taxonomy" id="103762"/>
    <lineage>
        <taxon>Eukaryota</taxon>
        <taxon>Viridiplantae</taxon>
        <taxon>Streptophyta</taxon>
        <taxon>Embryophyta</taxon>
        <taxon>Tracheophyta</taxon>
        <taxon>Spermatophyta</taxon>
        <taxon>Magnoliopsida</taxon>
        <taxon>Liliopsida</taxon>
        <taxon>Poales</taxon>
        <taxon>Poaceae</taxon>
        <taxon>BOP clade</taxon>
        <taxon>Oryzoideae</taxon>
        <taxon>Oryzeae</taxon>
        <taxon>Zizaniinae</taxon>
        <taxon>Zizania</taxon>
    </lineage>
</organism>
<accession>A0A8J6BNI1</accession>
<reference evidence="1" key="2">
    <citation type="submission" date="2021-02" db="EMBL/GenBank/DDBJ databases">
        <authorList>
            <person name="Kimball J.A."/>
            <person name="Haas M.W."/>
            <person name="Macchietto M."/>
            <person name="Kono T."/>
            <person name="Duquette J."/>
            <person name="Shao M."/>
        </authorList>
    </citation>
    <scope>NUCLEOTIDE SEQUENCE</scope>
    <source>
        <tissue evidence="1">Fresh leaf tissue</tissue>
    </source>
</reference>
<evidence type="ECO:0000313" key="1">
    <source>
        <dbReference type="EMBL" id="KAG8091497.1"/>
    </source>
</evidence>
<proteinExistence type="predicted"/>
<dbReference type="Proteomes" id="UP000729402">
    <property type="component" value="Unassembled WGS sequence"/>
</dbReference>
<dbReference type="AlphaFoldDB" id="A0A8J6BNI1"/>
<protein>
    <submittedName>
        <fullName evidence="1">Uncharacterized protein</fullName>
    </submittedName>
</protein>
<evidence type="ECO:0000313" key="2">
    <source>
        <dbReference type="Proteomes" id="UP000729402"/>
    </source>
</evidence>
<keyword evidence="2" id="KW-1185">Reference proteome</keyword>
<reference evidence="1" key="1">
    <citation type="journal article" date="2021" name="bioRxiv">
        <title>Whole Genome Assembly and Annotation of Northern Wild Rice, Zizania palustris L., Supports a Whole Genome Duplication in the Zizania Genus.</title>
        <authorList>
            <person name="Haas M."/>
            <person name="Kono T."/>
            <person name="Macchietto M."/>
            <person name="Millas R."/>
            <person name="McGilp L."/>
            <person name="Shao M."/>
            <person name="Duquette J."/>
            <person name="Hirsch C.N."/>
            <person name="Kimball J."/>
        </authorList>
    </citation>
    <scope>NUCLEOTIDE SEQUENCE</scope>
    <source>
        <tissue evidence="1">Fresh leaf tissue</tissue>
    </source>
</reference>
<dbReference type="EMBL" id="JAAALK010000080">
    <property type="protein sequence ID" value="KAG8091497.1"/>
    <property type="molecule type" value="Genomic_DNA"/>
</dbReference>
<gene>
    <name evidence="1" type="ORF">GUJ93_ZPchr0012g19569</name>
</gene>
<sequence>MTSGGLHHYLIASQPTGHLLNGDVFDVEKSLDGDRKQSEVLQHNLQHFPYHLDNGDVVTKEMQISGAW</sequence>
<comment type="caution">
    <text evidence="1">The sequence shown here is derived from an EMBL/GenBank/DDBJ whole genome shotgun (WGS) entry which is preliminary data.</text>
</comment>